<reference evidence="2 3" key="1">
    <citation type="submission" date="2019-01" db="EMBL/GenBank/DDBJ databases">
        <title>Lacibacter sp. strain TTM-7.</title>
        <authorList>
            <person name="Chen W.-M."/>
        </authorList>
    </citation>
    <scope>NUCLEOTIDE SEQUENCE [LARGE SCALE GENOMIC DNA]</scope>
    <source>
        <strain evidence="2 3">TTM-7</strain>
    </source>
</reference>
<proteinExistence type="predicted"/>
<dbReference type="Pfam" id="PF09346">
    <property type="entry name" value="SMI1_KNR4"/>
    <property type="match status" value="1"/>
</dbReference>
<evidence type="ECO:0000313" key="2">
    <source>
        <dbReference type="EMBL" id="RXK60643.1"/>
    </source>
</evidence>
<dbReference type="InterPro" id="IPR018958">
    <property type="entry name" value="Knr4/Smi1-like_dom"/>
</dbReference>
<gene>
    <name evidence="2" type="ORF">ESA94_09270</name>
</gene>
<organism evidence="2 3">
    <name type="scientific">Lacibacter luteus</name>
    <dbReference type="NCBI Taxonomy" id="2508719"/>
    <lineage>
        <taxon>Bacteria</taxon>
        <taxon>Pseudomonadati</taxon>
        <taxon>Bacteroidota</taxon>
        <taxon>Chitinophagia</taxon>
        <taxon>Chitinophagales</taxon>
        <taxon>Chitinophagaceae</taxon>
        <taxon>Lacibacter</taxon>
    </lineage>
</organism>
<dbReference type="Gene3D" id="3.40.1580.10">
    <property type="entry name" value="SMI1/KNR4-like"/>
    <property type="match status" value="1"/>
</dbReference>
<name>A0A4Q1CJA7_9BACT</name>
<comment type="caution">
    <text evidence="2">The sequence shown here is derived from an EMBL/GenBank/DDBJ whole genome shotgun (WGS) entry which is preliminary data.</text>
</comment>
<sequence>MNTISNIEQTKGIILPDLYKDFYRSCSIGIPEKLIGSDLPNHYLELEKFAKELLADNSVINFLEPDDFVFIMHQGYQFWYFKADGKKDPIVYGYTEGNTQPDNFGVLSKFITELINSSRT</sequence>
<keyword evidence="3" id="KW-1185">Reference proteome</keyword>
<protein>
    <submittedName>
        <fullName evidence="2">SMI1/KNR4 family protein</fullName>
    </submittedName>
</protein>
<accession>A0A4Q1CJA7</accession>
<dbReference type="RefSeq" id="WP_129130604.1">
    <property type="nucleotide sequence ID" value="NZ_SDHW01000002.1"/>
</dbReference>
<feature type="domain" description="Knr4/Smi1-like" evidence="1">
    <location>
        <begin position="3"/>
        <end position="99"/>
    </location>
</feature>
<dbReference type="SUPFAM" id="SSF160631">
    <property type="entry name" value="SMI1/KNR4-like"/>
    <property type="match status" value="1"/>
</dbReference>
<dbReference type="AlphaFoldDB" id="A0A4Q1CJA7"/>
<evidence type="ECO:0000313" key="3">
    <source>
        <dbReference type="Proteomes" id="UP000290204"/>
    </source>
</evidence>
<dbReference type="Proteomes" id="UP000290204">
    <property type="component" value="Unassembled WGS sequence"/>
</dbReference>
<dbReference type="InterPro" id="IPR037883">
    <property type="entry name" value="Knr4/Smi1-like_sf"/>
</dbReference>
<evidence type="ECO:0000259" key="1">
    <source>
        <dbReference type="Pfam" id="PF09346"/>
    </source>
</evidence>
<dbReference type="EMBL" id="SDHW01000002">
    <property type="protein sequence ID" value="RXK60643.1"/>
    <property type="molecule type" value="Genomic_DNA"/>
</dbReference>
<dbReference type="OrthoDB" id="1189226at2"/>